<comment type="caution">
    <text evidence="1">The sequence shown here is derived from an EMBL/GenBank/DDBJ whole genome shotgun (WGS) entry which is preliminary data.</text>
</comment>
<dbReference type="Proteomes" id="UP000265520">
    <property type="component" value="Unassembled WGS sequence"/>
</dbReference>
<reference evidence="1 2" key="1">
    <citation type="journal article" date="2018" name="Front. Plant Sci.">
        <title>Red Clover (Trifolium pratense) and Zigzag Clover (T. medium) - A Picture of Genomic Similarities and Differences.</title>
        <authorList>
            <person name="Dluhosova J."/>
            <person name="Istvanek J."/>
            <person name="Nedelnik J."/>
            <person name="Repkova J."/>
        </authorList>
    </citation>
    <scope>NUCLEOTIDE SEQUENCE [LARGE SCALE GENOMIC DNA]</scope>
    <source>
        <strain evidence="2">cv. 10/8</strain>
        <tissue evidence="1">Leaf</tissue>
    </source>
</reference>
<accession>A0A392NNM3</accession>
<proteinExistence type="predicted"/>
<evidence type="ECO:0000313" key="1">
    <source>
        <dbReference type="EMBL" id="MCI00830.1"/>
    </source>
</evidence>
<sequence length="69" mass="7543">MPMLHLQLLLHQHYISTTLKLKLVAATDICKVQPSVTICCTCRLICTATAPGARCCTVLTARQSLIKCT</sequence>
<protein>
    <submittedName>
        <fullName evidence="1">Uncharacterized protein</fullName>
    </submittedName>
</protein>
<dbReference type="EMBL" id="LXQA010044365">
    <property type="protein sequence ID" value="MCI00830.1"/>
    <property type="molecule type" value="Genomic_DNA"/>
</dbReference>
<keyword evidence="2" id="KW-1185">Reference proteome</keyword>
<evidence type="ECO:0000313" key="2">
    <source>
        <dbReference type="Proteomes" id="UP000265520"/>
    </source>
</evidence>
<name>A0A392NNM3_9FABA</name>
<organism evidence="1 2">
    <name type="scientific">Trifolium medium</name>
    <dbReference type="NCBI Taxonomy" id="97028"/>
    <lineage>
        <taxon>Eukaryota</taxon>
        <taxon>Viridiplantae</taxon>
        <taxon>Streptophyta</taxon>
        <taxon>Embryophyta</taxon>
        <taxon>Tracheophyta</taxon>
        <taxon>Spermatophyta</taxon>
        <taxon>Magnoliopsida</taxon>
        <taxon>eudicotyledons</taxon>
        <taxon>Gunneridae</taxon>
        <taxon>Pentapetalae</taxon>
        <taxon>rosids</taxon>
        <taxon>fabids</taxon>
        <taxon>Fabales</taxon>
        <taxon>Fabaceae</taxon>
        <taxon>Papilionoideae</taxon>
        <taxon>50 kb inversion clade</taxon>
        <taxon>NPAAA clade</taxon>
        <taxon>Hologalegina</taxon>
        <taxon>IRL clade</taxon>
        <taxon>Trifolieae</taxon>
        <taxon>Trifolium</taxon>
    </lineage>
</organism>
<dbReference type="AlphaFoldDB" id="A0A392NNM3"/>
<gene>
    <name evidence="1" type="ORF">A2U01_0021852</name>
</gene>